<dbReference type="InterPro" id="IPR002104">
    <property type="entry name" value="Integrase_catalytic"/>
</dbReference>
<dbReference type="Proteomes" id="UP000186905">
    <property type="component" value="Unassembled WGS sequence"/>
</dbReference>
<organism evidence="3 4">
    <name type="scientific">Photobacterium proteolyticum</name>
    <dbReference type="NCBI Taxonomy" id="1903952"/>
    <lineage>
        <taxon>Bacteria</taxon>
        <taxon>Pseudomonadati</taxon>
        <taxon>Pseudomonadota</taxon>
        <taxon>Gammaproteobacteria</taxon>
        <taxon>Vibrionales</taxon>
        <taxon>Vibrionaceae</taxon>
        <taxon>Photobacterium</taxon>
    </lineage>
</organism>
<accession>A0A1Q9H1S8</accession>
<reference evidence="3 4" key="1">
    <citation type="submission" date="2016-09" db="EMBL/GenBank/DDBJ databases">
        <title>Photobacterium proteolyticum sp. nov. a protease producing bacterium isolated from ocean sediments of Laizhou Bay.</title>
        <authorList>
            <person name="Li Y."/>
        </authorList>
    </citation>
    <scope>NUCLEOTIDE SEQUENCE [LARGE SCALE GENOMIC DNA]</scope>
    <source>
        <strain evidence="3 4">13-12</strain>
    </source>
</reference>
<dbReference type="GO" id="GO:0006310">
    <property type="term" value="P:DNA recombination"/>
    <property type="evidence" value="ECO:0007669"/>
    <property type="project" value="UniProtKB-KW"/>
</dbReference>
<feature type="domain" description="Tyr recombinase" evidence="2">
    <location>
        <begin position="490"/>
        <end position="636"/>
    </location>
</feature>
<sequence length="1005" mass="115763">MANNIGADHRHKERIRQIEKIKTLARRIFTKEFPNPDIVPSNTLFLKKWASITTALEKSFGSIRDYKLAFNHLVHLIEKHRKVNGWKVSSPTYLFTQKAEKQLRTREWLQQAWAFQHVYQSWFNTLNESHLDTPEKCYQALMLSFMCQSGHCNIHLLEAFSILLAEPIKLYQCTERPFITLTVDAKGVNTNVHDHDATITQYICYLSPLTLGLIRLWAKLDRSKWKHPADRQQTYQAIITNLSGICDKFPNTLKKLASCAISVTEQLPNANLSQALIEYSIGNTKSYSLPQSNLARVEFTQVSNCAITHFYDFKSVIVPTSSTYKTVPTSAPSDLFSILADAVKRESPKIKLSPDKLRERLNNIDTTTRPFNQQLLIEWLLVKSHTCKASTIATYHSSLTRRWLFATEGKSLTDMDADDFESLYLSLIDDVATLKAKTYLSARLTQLHGFGVNRYDLPPLLNPIEPDSDNRKHTRSGFIDETLFAALLRQINQLCDLNHEEKNALLTLLIIGYRCGLRLGELIKLRLCDIENSGIGWIEIRNNTFGDNKTASALRKVPLFPMLLDHESEIVNQHLMLKRAKASRKTNLVFTLGQDSYLPIDKFLISNFTKHVLRELSGLSHLVFHHLRHSCLSRLQVMAEIDHAQKIIPNVVPYSLVHESKISHLIFGYSPRNRYYALAAFAGHSSPETCFNNYFHFSDWLIGWKLSMITLPVSKQLAMSMNLCSRRHFLNLKAQNTVLFPDNFRPYLTAKIKPIALLNSNQSHNEVDTADITSVQDKKYSLELCYTVLDHIHNGLDIQEIAFKFRLDINLIDRWVANATYIRQLHTQNTHSQPRRFSPARQNKLLPGMLQSCEERRMVSKWVISFRQHYKEQRDEINWAILYALNHTNISQSGINFNQPGELTRFVSAVEFVISKSYWRVVVHNIEHSPIRRQWKDAYLGISSRRGKKGSSLGRIGQGTVRLELRHPHEKKIRNQGKLKKFSSHALIYLFHMMGIMMFKSEPPA</sequence>
<evidence type="ECO:0000256" key="1">
    <source>
        <dbReference type="ARBA" id="ARBA00023172"/>
    </source>
</evidence>
<evidence type="ECO:0000313" key="3">
    <source>
        <dbReference type="EMBL" id="OLQ81659.1"/>
    </source>
</evidence>
<name>A0A1Q9H1S8_9GAMM</name>
<dbReference type="SUPFAM" id="SSF56349">
    <property type="entry name" value="DNA breaking-rejoining enzymes"/>
    <property type="match status" value="1"/>
</dbReference>
<dbReference type="InterPro" id="IPR013762">
    <property type="entry name" value="Integrase-like_cat_sf"/>
</dbReference>
<dbReference type="InterPro" id="IPR011010">
    <property type="entry name" value="DNA_brk_join_enz"/>
</dbReference>
<dbReference type="Pfam" id="PF00589">
    <property type="entry name" value="Phage_integrase"/>
    <property type="match status" value="1"/>
</dbReference>
<keyword evidence="1" id="KW-0233">DNA recombination</keyword>
<dbReference type="RefSeq" id="WP_075761754.1">
    <property type="nucleotide sequence ID" value="NZ_MJIL01000037.1"/>
</dbReference>
<comment type="caution">
    <text evidence="3">The sequence shown here is derived from an EMBL/GenBank/DDBJ whole genome shotgun (WGS) entry which is preliminary data.</text>
</comment>
<dbReference type="AlphaFoldDB" id="A0A1Q9H1S8"/>
<keyword evidence="4" id="KW-1185">Reference proteome</keyword>
<dbReference type="EMBL" id="MJIL01000037">
    <property type="protein sequence ID" value="OLQ81659.1"/>
    <property type="molecule type" value="Genomic_DNA"/>
</dbReference>
<evidence type="ECO:0000313" key="4">
    <source>
        <dbReference type="Proteomes" id="UP000186905"/>
    </source>
</evidence>
<dbReference type="GO" id="GO:0003677">
    <property type="term" value="F:DNA binding"/>
    <property type="evidence" value="ECO:0007669"/>
    <property type="project" value="InterPro"/>
</dbReference>
<dbReference type="GO" id="GO:0015074">
    <property type="term" value="P:DNA integration"/>
    <property type="evidence" value="ECO:0007669"/>
    <property type="project" value="InterPro"/>
</dbReference>
<evidence type="ECO:0000259" key="2">
    <source>
        <dbReference type="Pfam" id="PF00589"/>
    </source>
</evidence>
<dbReference type="Gene3D" id="1.10.443.10">
    <property type="entry name" value="Intergrase catalytic core"/>
    <property type="match status" value="1"/>
</dbReference>
<dbReference type="OrthoDB" id="6091627at2"/>
<dbReference type="STRING" id="1903952.BIT28_25775"/>
<proteinExistence type="predicted"/>
<gene>
    <name evidence="3" type="ORF">BIT28_25775</name>
</gene>
<protein>
    <recommendedName>
        <fullName evidence="2">Tyr recombinase domain-containing protein</fullName>
    </recommendedName>
</protein>